<dbReference type="GO" id="GO:0005829">
    <property type="term" value="C:cytosol"/>
    <property type="evidence" value="ECO:0007669"/>
    <property type="project" value="GOC"/>
</dbReference>
<dbReference type="GO" id="GO:0000139">
    <property type="term" value="C:Golgi membrane"/>
    <property type="evidence" value="ECO:0007669"/>
    <property type="project" value="UniProtKB-SubCell"/>
</dbReference>
<dbReference type="GO" id="GO:0043001">
    <property type="term" value="P:Golgi to plasma membrane protein transport"/>
    <property type="evidence" value="ECO:0007669"/>
    <property type="project" value="TreeGrafter"/>
</dbReference>
<gene>
    <name evidence="11" type="ORF">J7T54_001074</name>
</gene>
<dbReference type="GO" id="GO:0006895">
    <property type="term" value="P:Golgi to endosome transport"/>
    <property type="evidence" value="ECO:0007669"/>
    <property type="project" value="TreeGrafter"/>
</dbReference>
<evidence type="ECO:0000256" key="3">
    <source>
        <dbReference type="ARBA" id="ARBA00022448"/>
    </source>
</evidence>
<dbReference type="EMBL" id="JAGIXG020000028">
    <property type="protein sequence ID" value="KAI6780766.1"/>
    <property type="molecule type" value="Genomic_DNA"/>
</dbReference>
<evidence type="ECO:0008006" key="13">
    <source>
        <dbReference type="Google" id="ProtNLM"/>
    </source>
</evidence>
<organism evidence="11 12">
    <name type="scientific">Emericellopsis cladophorae</name>
    <dbReference type="NCBI Taxonomy" id="2686198"/>
    <lineage>
        <taxon>Eukaryota</taxon>
        <taxon>Fungi</taxon>
        <taxon>Dikarya</taxon>
        <taxon>Ascomycota</taxon>
        <taxon>Pezizomycotina</taxon>
        <taxon>Sordariomycetes</taxon>
        <taxon>Hypocreomycetidae</taxon>
        <taxon>Hypocreales</taxon>
        <taxon>Bionectriaceae</taxon>
        <taxon>Emericellopsis</taxon>
    </lineage>
</organism>
<evidence type="ECO:0000256" key="4">
    <source>
        <dbReference type="ARBA" id="ARBA00022692"/>
    </source>
</evidence>
<keyword evidence="6 10" id="KW-1133">Transmembrane helix</keyword>
<evidence type="ECO:0000256" key="2">
    <source>
        <dbReference type="ARBA" id="ARBA00008160"/>
    </source>
</evidence>
<comment type="similarity">
    <text evidence="2">Belongs to the SYS1 family.</text>
</comment>
<evidence type="ECO:0000256" key="10">
    <source>
        <dbReference type="SAM" id="Phobius"/>
    </source>
</evidence>
<feature type="transmembrane region" description="Helical" evidence="10">
    <location>
        <begin position="125"/>
        <end position="145"/>
    </location>
</feature>
<feature type="transmembrane region" description="Helical" evidence="10">
    <location>
        <begin position="101"/>
        <end position="119"/>
    </location>
</feature>
<comment type="caution">
    <text evidence="11">The sequence shown here is derived from an EMBL/GenBank/DDBJ whole genome shotgun (WGS) entry which is preliminary data.</text>
</comment>
<dbReference type="InterPro" id="IPR019185">
    <property type="entry name" value="Integral_membrane_SYS1-rel"/>
</dbReference>
<feature type="region of interest" description="Disordered" evidence="9">
    <location>
        <begin position="165"/>
        <end position="204"/>
    </location>
</feature>
<dbReference type="OrthoDB" id="542931at2759"/>
<dbReference type="Proteomes" id="UP001055219">
    <property type="component" value="Unassembled WGS sequence"/>
</dbReference>
<feature type="transmembrane region" description="Helical" evidence="10">
    <location>
        <begin position="21"/>
        <end position="49"/>
    </location>
</feature>
<accession>A0A9P9XZZ9</accession>
<evidence type="ECO:0000256" key="6">
    <source>
        <dbReference type="ARBA" id="ARBA00022989"/>
    </source>
</evidence>
<evidence type="ECO:0000313" key="11">
    <source>
        <dbReference type="EMBL" id="KAI6780766.1"/>
    </source>
</evidence>
<dbReference type="PANTHER" id="PTHR12952:SF0">
    <property type="entry name" value="PROTEIN SYS1 HOMOLOG"/>
    <property type="match status" value="1"/>
</dbReference>
<sequence>MPRRRRPPRAGALSDLQPLKIAAQIAALQVLFYLIALVLFLFTALVAGVPFGLDLVLGSQRVRGDTTQGWVLGFVWLLDGGLCMALAIVALIGRSKLVPDFAITIQALHLLFTTLYSRGLPQSSMWYASLVGSAALCAGLGIWGCQYRELQPVFFGGGRILGNNPPPRGTVSSDGGDDEEMGLVGKRSGENDGPEEYEMGKVGR</sequence>
<evidence type="ECO:0000256" key="8">
    <source>
        <dbReference type="ARBA" id="ARBA00023136"/>
    </source>
</evidence>
<comment type="subcellular location">
    <subcellularLocation>
        <location evidence="1">Golgi apparatus membrane</location>
        <topology evidence="1">Multi-pass membrane protein</topology>
    </subcellularLocation>
</comment>
<reference evidence="11" key="1">
    <citation type="journal article" date="2021" name="J Fungi (Basel)">
        <title>Genomic and Metabolomic Analyses of the Marine Fungus Emericellopsis cladophorae: Insights into Saltwater Adaptability Mechanisms and Its Biosynthetic Potential.</title>
        <authorList>
            <person name="Goncalves M.F.M."/>
            <person name="Hilario S."/>
            <person name="Van de Peer Y."/>
            <person name="Esteves A.C."/>
            <person name="Alves A."/>
        </authorList>
    </citation>
    <scope>NUCLEOTIDE SEQUENCE</scope>
    <source>
        <strain evidence="11">MUM 19.33</strain>
    </source>
</reference>
<dbReference type="AlphaFoldDB" id="A0A9P9XZZ9"/>
<proteinExistence type="inferred from homology"/>
<evidence type="ECO:0000256" key="7">
    <source>
        <dbReference type="ARBA" id="ARBA00023034"/>
    </source>
</evidence>
<dbReference type="PANTHER" id="PTHR12952">
    <property type="entry name" value="SYS1"/>
    <property type="match status" value="1"/>
</dbReference>
<evidence type="ECO:0000256" key="9">
    <source>
        <dbReference type="SAM" id="MobiDB-lite"/>
    </source>
</evidence>
<dbReference type="GO" id="GO:0034067">
    <property type="term" value="P:protein localization to Golgi apparatus"/>
    <property type="evidence" value="ECO:0007669"/>
    <property type="project" value="TreeGrafter"/>
</dbReference>
<dbReference type="Pfam" id="PF09801">
    <property type="entry name" value="SYS1"/>
    <property type="match status" value="1"/>
</dbReference>
<keyword evidence="12" id="KW-1185">Reference proteome</keyword>
<dbReference type="RefSeq" id="XP_051361622.1">
    <property type="nucleotide sequence ID" value="XM_051507125.1"/>
</dbReference>
<name>A0A9P9XZZ9_9HYPO</name>
<keyword evidence="5" id="KW-0653">Protein transport</keyword>
<reference evidence="11" key="2">
    <citation type="submission" date="2022-07" db="EMBL/GenBank/DDBJ databases">
        <authorList>
            <person name="Goncalves M.F.M."/>
            <person name="Hilario S."/>
            <person name="Van De Peer Y."/>
            <person name="Esteves A.C."/>
            <person name="Alves A."/>
        </authorList>
    </citation>
    <scope>NUCLEOTIDE SEQUENCE</scope>
    <source>
        <strain evidence="11">MUM 19.33</strain>
    </source>
</reference>
<keyword evidence="8 10" id="KW-0472">Membrane</keyword>
<feature type="transmembrane region" description="Helical" evidence="10">
    <location>
        <begin position="69"/>
        <end position="92"/>
    </location>
</feature>
<protein>
    <recommendedName>
        <fullName evidence="13">Protein SYS1</fullName>
    </recommendedName>
</protein>
<dbReference type="GO" id="GO:0005802">
    <property type="term" value="C:trans-Golgi network"/>
    <property type="evidence" value="ECO:0007669"/>
    <property type="project" value="TreeGrafter"/>
</dbReference>
<evidence type="ECO:0000256" key="5">
    <source>
        <dbReference type="ARBA" id="ARBA00022927"/>
    </source>
</evidence>
<keyword evidence="3" id="KW-0813">Transport</keyword>
<keyword evidence="4 10" id="KW-0812">Transmembrane</keyword>
<evidence type="ECO:0000313" key="12">
    <source>
        <dbReference type="Proteomes" id="UP001055219"/>
    </source>
</evidence>
<dbReference type="GeneID" id="75827593"/>
<evidence type="ECO:0000256" key="1">
    <source>
        <dbReference type="ARBA" id="ARBA00004653"/>
    </source>
</evidence>
<keyword evidence="7" id="KW-0333">Golgi apparatus</keyword>